<dbReference type="OrthoDB" id="3204217at2759"/>
<feature type="region of interest" description="Disordered" evidence="1">
    <location>
        <begin position="287"/>
        <end position="333"/>
    </location>
</feature>
<feature type="compositionally biased region" description="Low complexity" evidence="1">
    <location>
        <begin position="301"/>
        <end position="324"/>
    </location>
</feature>
<evidence type="ECO:0000256" key="1">
    <source>
        <dbReference type="SAM" id="MobiDB-lite"/>
    </source>
</evidence>
<evidence type="ECO:0000313" key="2">
    <source>
        <dbReference type="EMBL" id="EMD39389.1"/>
    </source>
</evidence>
<dbReference type="AlphaFoldDB" id="M2PRZ0"/>
<protein>
    <submittedName>
        <fullName evidence="2">Uncharacterized protein</fullName>
    </submittedName>
</protein>
<feature type="region of interest" description="Disordered" evidence="1">
    <location>
        <begin position="101"/>
        <end position="150"/>
    </location>
</feature>
<feature type="compositionally biased region" description="Low complexity" evidence="1">
    <location>
        <begin position="107"/>
        <end position="127"/>
    </location>
</feature>
<reference evidence="2 3" key="1">
    <citation type="journal article" date="2012" name="Proc. Natl. Acad. Sci. U.S.A.">
        <title>Comparative genomics of Ceriporiopsis subvermispora and Phanerochaete chrysosporium provide insight into selective ligninolysis.</title>
        <authorList>
            <person name="Fernandez-Fueyo E."/>
            <person name="Ruiz-Duenas F.J."/>
            <person name="Ferreira P."/>
            <person name="Floudas D."/>
            <person name="Hibbett D.S."/>
            <person name="Canessa P."/>
            <person name="Larrondo L.F."/>
            <person name="James T.Y."/>
            <person name="Seelenfreund D."/>
            <person name="Lobos S."/>
            <person name="Polanco R."/>
            <person name="Tello M."/>
            <person name="Honda Y."/>
            <person name="Watanabe T."/>
            <person name="Watanabe T."/>
            <person name="Ryu J.S."/>
            <person name="Kubicek C.P."/>
            <person name="Schmoll M."/>
            <person name="Gaskell J."/>
            <person name="Hammel K.E."/>
            <person name="St John F.J."/>
            <person name="Vanden Wymelenberg A."/>
            <person name="Sabat G."/>
            <person name="Splinter BonDurant S."/>
            <person name="Syed K."/>
            <person name="Yadav J.S."/>
            <person name="Doddapaneni H."/>
            <person name="Subramanian V."/>
            <person name="Lavin J.L."/>
            <person name="Oguiza J.A."/>
            <person name="Perez G."/>
            <person name="Pisabarro A.G."/>
            <person name="Ramirez L."/>
            <person name="Santoyo F."/>
            <person name="Master E."/>
            <person name="Coutinho P.M."/>
            <person name="Henrissat B."/>
            <person name="Lombard V."/>
            <person name="Magnuson J.K."/>
            <person name="Kuees U."/>
            <person name="Hori C."/>
            <person name="Igarashi K."/>
            <person name="Samejima M."/>
            <person name="Held B.W."/>
            <person name="Barry K.W."/>
            <person name="LaButti K.M."/>
            <person name="Lapidus A."/>
            <person name="Lindquist E.A."/>
            <person name="Lucas S.M."/>
            <person name="Riley R."/>
            <person name="Salamov A.A."/>
            <person name="Hoffmeister D."/>
            <person name="Schwenk D."/>
            <person name="Hadar Y."/>
            <person name="Yarden O."/>
            <person name="de Vries R.P."/>
            <person name="Wiebenga A."/>
            <person name="Stenlid J."/>
            <person name="Eastwood D."/>
            <person name="Grigoriev I.V."/>
            <person name="Berka R.M."/>
            <person name="Blanchette R.A."/>
            <person name="Kersten P."/>
            <person name="Martinez A.T."/>
            <person name="Vicuna R."/>
            <person name="Cullen D."/>
        </authorList>
    </citation>
    <scope>NUCLEOTIDE SEQUENCE [LARGE SCALE GENOMIC DNA]</scope>
    <source>
        <strain evidence="2 3">B</strain>
    </source>
</reference>
<name>M2PRZ0_CERS8</name>
<feature type="region of interest" description="Disordered" evidence="1">
    <location>
        <begin position="397"/>
        <end position="416"/>
    </location>
</feature>
<keyword evidence="3" id="KW-1185">Reference proteome</keyword>
<feature type="compositionally biased region" description="Low complexity" evidence="1">
    <location>
        <begin position="487"/>
        <end position="499"/>
    </location>
</feature>
<dbReference type="STRING" id="914234.M2PRZ0"/>
<dbReference type="HOGENOM" id="CLU_006562_0_0_1"/>
<feature type="region of interest" description="Disordered" evidence="1">
    <location>
        <begin position="484"/>
        <end position="505"/>
    </location>
</feature>
<evidence type="ECO:0000313" key="3">
    <source>
        <dbReference type="Proteomes" id="UP000016930"/>
    </source>
</evidence>
<organism evidence="2 3">
    <name type="scientific">Ceriporiopsis subvermispora (strain B)</name>
    <name type="common">White-rot fungus</name>
    <name type="synonym">Gelatoporia subvermispora</name>
    <dbReference type="NCBI Taxonomy" id="914234"/>
    <lineage>
        <taxon>Eukaryota</taxon>
        <taxon>Fungi</taxon>
        <taxon>Dikarya</taxon>
        <taxon>Basidiomycota</taxon>
        <taxon>Agaricomycotina</taxon>
        <taxon>Agaricomycetes</taxon>
        <taxon>Polyporales</taxon>
        <taxon>Gelatoporiaceae</taxon>
        <taxon>Gelatoporia</taxon>
    </lineage>
</organism>
<feature type="compositionally biased region" description="Low complexity" evidence="1">
    <location>
        <begin position="141"/>
        <end position="150"/>
    </location>
</feature>
<sequence length="660" mass="69515">MPYSLPPAYYPTRPYVNMSFPGAEHGLYGYAGYGAGATQSAPHVELEDWANVSALFARAIERYDSDDFDEALPLLRAVVRECARLLTAHLGPAAYIPPHSSHSVVNGSRVRSFSRSPSPFSKPRSGSTPTHSDSPPRYVRSPFSPASSSGSGSTGVCTGFGRPAVHFLLARALSLLGSALTAVPSAALPGEPGPAGCWLAALEAFEEGEAHALEDGYGDDHGPGCAAGIDLGNSGGVFGSGSIGSKRKPCTCGGGLAEEWRVAVAWGRTLVCIAEEKVACALRAAKARQQQGSNSDPSINISPTSLSRSPSPTSSFPMSISLPPSTAPSSPPLEAFPLREPTYAPGSPFAAIAALRPPHVPRRAALHSASAHEVLVLAMDQFARGIFKMPHAQARPHSHSHFISHPHPHSHSHSHSHVHYQPFSRAAQLFSIATSILGVAERLTIATQRAHWAQQADSVLAQMRMEGLEAGVRVHEHAFPHFHPHSNSHSPSHSPHAGPVDGAGWGEEDWRGAVAGARGRCWLVVGAARGEGCEQALEQGANPEQVLHTPEAADAREALGSAITFFERAKGAAASPAEEAEISPLIAEALLTLANMTPDENSREELYARAQAEAGEGFPLGLELPTPAMATLAIGVSNDVDVIPQAEVPVEGEDERMDMS</sequence>
<dbReference type="EMBL" id="KB445794">
    <property type="protein sequence ID" value="EMD39389.1"/>
    <property type="molecule type" value="Genomic_DNA"/>
</dbReference>
<dbReference type="Proteomes" id="UP000016930">
    <property type="component" value="Unassembled WGS sequence"/>
</dbReference>
<feature type="compositionally biased region" description="Polar residues" evidence="1">
    <location>
        <begin position="288"/>
        <end position="300"/>
    </location>
</feature>
<accession>M2PRZ0</accession>
<proteinExistence type="predicted"/>
<gene>
    <name evidence="2" type="ORF">CERSUDRAFT_113024</name>
</gene>